<feature type="region of interest" description="Disordered" evidence="1">
    <location>
        <begin position="665"/>
        <end position="692"/>
    </location>
</feature>
<sequence>MLDMPVSEPYLGEYEETRIRRDVDELSLQHHVSNLPQSYHYNTLPSVKETSRKEEIEPEHGKSFTEKISGLFGRKDEFESYPRSEPYEGPLDSTRRSNEVDVEPLEHHISTLPSTYHYDSLPTPKETPKVHHEFPTNEPVYAGELSEIRHRRDIDGEPLQQHISTMPTSFHYEKLPAESDKEKITDRLAGLFRRSDIHPEYPSSESYTGPYHESRYSEIDSHPLSSHVTAYHSGRSDIPTMIQKETSRERSEFPENEEPYHGPLSETTYSREVDGDPLTHHVAVYDIGYYERLPQKPSADDTDRDTSDATRSFGFKLPSSLFKRSAAHDDYPSSDPYLGELNDTRRANEIDGQPLTHHVAVYDIGFYEQLPKKPVVEEVQHDIAETGKSFGSKVAGLFKLGSTRDDYPTSAPYSGELDNTKRSADIDGEPLQHHISKMPASFHYDQVPSARAEEHVEPGKSITEKIGNLFKRPPAHIDYPISEKYEGPLASTSRHHEAETEPIHDHVRTYHSGWYDALAASARHPLPELHEEWPTEQKTTMSEKITGLFKREPANLDYPVSEPFLGELSETRPVTDVDGTPILRHVSLYHPTGRSDDVERRKSIDMAEEPLGHEIPLTERVKSLFKKSPAQMDFPTSTSYDGPLSEINRRGEIQDEPLQHHIASIPSSYQYDHLPKQDKLKSRDESTERKSLSEKFGSLFKRQPHMLDMPVSEPYLGEYEETRIGRDVDDLPLHQHIAIIPESYHYNTLPSVKETSKKEEIEPEHGKSFTEKISGLFEPFTGTYHESHYNEAVSHPLDSHVTVYHSGRSDEAAPKEVSYEFPTNEQPYDGPLNDTTRRSEIDDQPLQHHVSSYHVGHYDQLPTISEEQPKEGVLSKITGIFKKTEDEYDYPTWTDSGPVDEFGRAREIQTEDLGLYSKPPSQSFYDELPSSTVVGRKSEFPINQEPYLGELHDVHHRRDVEGIPISHHVSVTNQGYYDTLPKPESDKPHHDIVDSAKALGAKVTGLFKRGPSHLDYPVSEEYTGPLESTSKGREVDGDPLQYHITTIPSSFHYDALPATSEKRVSIKEGPEEHGKSIGEKIGLPFRTKR</sequence>
<organism evidence="2 3">
    <name type="scientific">Diploscapter pachys</name>
    <dbReference type="NCBI Taxonomy" id="2018661"/>
    <lineage>
        <taxon>Eukaryota</taxon>
        <taxon>Metazoa</taxon>
        <taxon>Ecdysozoa</taxon>
        <taxon>Nematoda</taxon>
        <taxon>Chromadorea</taxon>
        <taxon>Rhabditida</taxon>
        <taxon>Rhabditina</taxon>
        <taxon>Rhabditomorpha</taxon>
        <taxon>Rhabditoidea</taxon>
        <taxon>Rhabditidae</taxon>
        <taxon>Diploscapter</taxon>
    </lineage>
</organism>
<feature type="compositionally biased region" description="Basic and acidic residues" evidence="1">
    <location>
        <begin position="808"/>
        <end position="818"/>
    </location>
</feature>
<feature type="compositionally biased region" description="Basic and acidic residues" evidence="1">
    <location>
        <begin position="1065"/>
        <end position="1078"/>
    </location>
</feature>
<comment type="caution">
    <text evidence="2">The sequence shown here is derived from an EMBL/GenBank/DDBJ whole genome shotgun (WGS) entry which is preliminary data.</text>
</comment>
<dbReference type="AlphaFoldDB" id="A0A2A2KW67"/>
<keyword evidence="3" id="KW-1185">Reference proteome</keyword>
<name>A0A2A2KW67_9BILA</name>
<feature type="region of interest" description="Disordered" evidence="1">
    <location>
        <begin position="195"/>
        <end position="217"/>
    </location>
</feature>
<dbReference type="OrthoDB" id="5872237at2759"/>
<dbReference type="Proteomes" id="UP000218231">
    <property type="component" value="Unassembled WGS sequence"/>
</dbReference>
<dbReference type="EMBL" id="LIAE01007618">
    <property type="protein sequence ID" value="PAV78079.1"/>
    <property type="molecule type" value="Genomic_DNA"/>
</dbReference>
<feature type="compositionally biased region" description="Basic and acidic residues" evidence="1">
    <location>
        <begin position="673"/>
        <end position="692"/>
    </location>
</feature>
<protein>
    <submittedName>
        <fullName evidence="2">Uncharacterized protein</fullName>
    </submittedName>
</protein>
<feature type="region of interest" description="Disordered" evidence="1">
    <location>
        <begin position="808"/>
        <end position="838"/>
    </location>
</feature>
<feature type="region of interest" description="Disordered" evidence="1">
    <location>
        <begin position="245"/>
        <end position="275"/>
    </location>
</feature>
<feature type="region of interest" description="Disordered" evidence="1">
    <location>
        <begin position="75"/>
        <end position="97"/>
    </location>
</feature>
<evidence type="ECO:0000256" key="1">
    <source>
        <dbReference type="SAM" id="MobiDB-lite"/>
    </source>
</evidence>
<proteinExistence type="predicted"/>
<accession>A0A2A2KW67</accession>
<gene>
    <name evidence="2" type="ORF">WR25_15475</name>
</gene>
<evidence type="ECO:0000313" key="2">
    <source>
        <dbReference type="EMBL" id="PAV78079.1"/>
    </source>
</evidence>
<reference evidence="2 3" key="1">
    <citation type="journal article" date="2017" name="Curr. Biol.">
        <title>Genome architecture and evolution of a unichromosomal asexual nematode.</title>
        <authorList>
            <person name="Fradin H."/>
            <person name="Zegar C."/>
            <person name="Gutwein M."/>
            <person name="Lucas J."/>
            <person name="Kovtun M."/>
            <person name="Corcoran D."/>
            <person name="Baugh L.R."/>
            <person name="Kiontke K."/>
            <person name="Gunsalus K."/>
            <person name="Fitch D.H."/>
            <person name="Piano F."/>
        </authorList>
    </citation>
    <scope>NUCLEOTIDE SEQUENCE [LARGE SCALE GENOMIC DNA]</scope>
    <source>
        <strain evidence="2">PF1309</strain>
    </source>
</reference>
<feature type="region of interest" description="Disordered" evidence="1">
    <location>
        <begin position="1065"/>
        <end position="1089"/>
    </location>
</feature>
<evidence type="ECO:0000313" key="3">
    <source>
        <dbReference type="Proteomes" id="UP000218231"/>
    </source>
</evidence>
<dbReference type="STRING" id="2018661.A0A2A2KW67"/>
<feature type="compositionally biased region" description="Basic and acidic residues" evidence="1">
    <location>
        <begin position="75"/>
        <end position="86"/>
    </location>
</feature>